<dbReference type="GO" id="GO:0009055">
    <property type="term" value="F:electron transfer activity"/>
    <property type="evidence" value="ECO:0007669"/>
    <property type="project" value="InterPro"/>
</dbReference>
<evidence type="ECO:0000259" key="10">
    <source>
        <dbReference type="Pfam" id="PF01171"/>
    </source>
</evidence>
<dbReference type="Pfam" id="PF01127">
    <property type="entry name" value="Sdh_cyt"/>
    <property type="match status" value="1"/>
</dbReference>
<dbReference type="InterPro" id="IPR015421">
    <property type="entry name" value="PyrdxlP-dep_Trfase_major"/>
</dbReference>
<dbReference type="SUPFAM" id="SSF81343">
    <property type="entry name" value="Fumarate reductase respiratory complex transmembrane subunits"/>
    <property type="match status" value="1"/>
</dbReference>
<evidence type="ECO:0000256" key="3">
    <source>
        <dbReference type="ARBA" id="ARBA00022692"/>
    </source>
</evidence>
<feature type="compositionally biased region" description="Low complexity" evidence="8">
    <location>
        <begin position="645"/>
        <end position="654"/>
    </location>
</feature>
<protein>
    <recommendedName>
        <fullName evidence="13">Cysteine desulfurase</fullName>
    </recommendedName>
</protein>
<dbReference type="PANTHER" id="PTHR43686:SF1">
    <property type="entry name" value="AMINOTRAN_5 DOMAIN-CONTAINING PROTEIN"/>
    <property type="match status" value="1"/>
</dbReference>
<dbReference type="GO" id="GO:0006099">
    <property type="term" value="P:tricarboxylic acid cycle"/>
    <property type="evidence" value="ECO:0007669"/>
    <property type="project" value="InterPro"/>
</dbReference>
<sequence length="2251" mass="251267">MSDNLIGRKTLFDAPFGQKAICYADYTASGRALECIEDYIRNEVLPHYGNTHTTTSITGLQTTSFRNEARQIIAQAVNARISGKTAEDCVLFSGQGSTSAINKMVTALGLNRPLPSSDPKDRPVVFVGPFEHHSNLLPWRESCAEVIQVPESAEGKLDVAFLVEKLKAYAHRPLKIGSFSAASNLTGLLTDVDHISAVLHLHGALAFWDYATCAPYVKIDMNPVVHGAMRPYVYKDAAFLSGHKFVGGPGSPGLLICKKRLLGNVVPTAPGGGTVFFVTKDDHRYLSNKIEREEGGTPDIVGSIRLGLAFELKQRVNPTNIMQMERHHLEKVRASLEKNDNIVLLGRNDVEKLPIFSFLVRFGDRFLHFNFVCALLNDLFGIQTRGGCQCAGPYATRILGITDDLLYAFENAMIDKQIVLRAGFSRISFPYFMPDSDVDYILEAMHFVANEGWKFLPYYRFNHKTGGWKHHTRFTRFPNRKWLSHFSTTPKKDLPEVAAPLTDAELLEHQEENLTYAQYLADEIMNGRANFPALNLHGEIQDHHYTKLRWFTYPSEALAAVKSGNKPKLSATIVGPVQPSKYFERDESLAFTSEERYEEDLAAALALNNAATNQRMTAPKWSADGESVDETSSVDDMSAAEPILKKSSSSSSKSVTIKSPNETRIAAGPVSASSSEDAHEKPGSVTSDDETASQDTHRTNSHKHPLRTGQLAAAKEIKEAANFHHARDSTRDIIEKVATAKVFPAPPNKMMKLVGQAIGQFKLIQEGDRLMLGVSGGKDSLALLHVLLELQKRSPVKFKIACATVDPQTPSYDPSPMKEYMQALGVPFFYLSENIVERAKKEMKGDSILSYTSRMRRGLLYTCCRKNKYNKLVLAHHLDDFAESFMMSAIHNGQLRTMKAKYWNDKKDVEVIRPLVFVRESQLKAFAVDARLPVVNENSPTTFEEPKERQRIKRMLSQEESLFPELYSSLRRAMFPLMCSEAPSSGSLAWLDSVKNMSNSLGAKSAPSSTRSASTYGDHPEEDIAHYHSTISIDNMTPALGQLDQATTCISTFSTTFLERALPEDLQKATEAPKVCEQDHDDLSFERSKAIVQDMSDNLIGRKTLFDAPFGQKAICYADYTASGRALECIEDYIRNEVLPHYGNTHTTTSITGLQTTSFRNEARQIIAQAVNARISGKTAEDCVLFSGQGSTSAINKMVTALGLNRPLPSSDPKDRPVVFVGPFEHHSNLLPWRESCAEVIQVPESAEGKLDVAFLVEKLKAYAHRPLKIGSFSAASNLTGLLTDVDHISAVLHLHGALAFWDYATCAPYVKIDMNPVVHGAMRPYVYKDAAFLSGHKFVGGPGSPGLLICKKRLLGNVVPTAPGGGTVFFVTKDDHRYLSNKIEREEGGTPDIVGSIRLGLAFELKQRVNPTNIMQMERHHLEKVRASLEKNDNIVLLGRNDVEKLPIFSFLVRFGDRFLHFNFVCALLNDLFGIQTRGGCQCAGPYATRILGITDDLLYAFENAMIDKQIVLRAGFSRISFPYFMPDSDVDYILEAMHFVANEGWKFLPYYRFNHKTGGWKHHTRFTRFPNRKWLSHFSTTPKKDLPEVAAPLTDAELLEHQQANLNAAWELADSIMSGMVTFPPVNLQSEIQDEHYAKLRWFAYPSEALKAVRIGVKPALARIVGPVQPSNYHARRADEGNHRADMIGGCVLADRVDDDDDNDTLPDKRESEQQQDQVDDSVSEMFFRPEEVRRSLNDGYVARPKAYSMLDAASFRRVRADNRRSLSNAEEHRPGSHKHPLRSTALHDMGEIASFQHARDSTRDIIEKVATAKVFPAPPNKMMKLVGQAIGQFKLIQEGDRLMLGVSGGKDSLALLHVLLELQKRSPVKFKIACATVDPQTPSYDPSPMKEYMQALGVPFFYLSENIVERAKKEMKGDSILSYTSRMRRGLLYTCCRKNKYNKLVLAHHLDDFAESFMMSAIHNGQLRTMKAKYWNDKKDVEVIRPLVFVRESQLKAFAVDARLPVVNENSPTTFEEPKERQRIKRMLSQEESLFPELYSSLRRAMLPLLVDNEDTKVTPAAEEIVPTMVTLKRWELRSPSSILNPLNRSGMLGRAPKAFASSFARQGRRWSYTDMGRRLGRPLSPDVTIYAFPITAVSSITNRMTGIALTLGMAVASAHSAVGGDVCELIHSVQGAVPYSAEVSRMCVMFPLSFHYLAAVRHQIWDWNPELMNLTFSRKTSVMLFAAAALASVAAARVTIPERTAKS</sequence>
<comment type="subcellular location">
    <subcellularLocation>
        <location evidence="1">Membrane</location>
    </subcellularLocation>
</comment>
<evidence type="ECO:0000259" key="9">
    <source>
        <dbReference type="Pfam" id="PF00266"/>
    </source>
</evidence>
<dbReference type="GO" id="GO:0046872">
    <property type="term" value="F:metal ion binding"/>
    <property type="evidence" value="ECO:0007669"/>
    <property type="project" value="UniProtKB-KW"/>
</dbReference>
<evidence type="ECO:0000256" key="5">
    <source>
        <dbReference type="ARBA" id="ARBA00022989"/>
    </source>
</evidence>
<reference evidence="11" key="1">
    <citation type="submission" date="2022-11" db="EMBL/GenBank/DDBJ databases">
        <authorList>
            <person name="Morgan W.R."/>
            <person name="Tartar A."/>
        </authorList>
    </citation>
    <scope>NUCLEOTIDE SEQUENCE</scope>
    <source>
        <strain evidence="11">ARSEF 373</strain>
    </source>
</reference>
<dbReference type="GO" id="GO:0016020">
    <property type="term" value="C:membrane"/>
    <property type="evidence" value="ECO:0007669"/>
    <property type="project" value="UniProtKB-SubCell"/>
</dbReference>
<dbReference type="InterPro" id="IPR000701">
    <property type="entry name" value="SuccDH_FuR_B_TM-su"/>
</dbReference>
<dbReference type="Pfam" id="PF01171">
    <property type="entry name" value="ATP_bind_3"/>
    <property type="match status" value="2"/>
</dbReference>
<evidence type="ECO:0000256" key="8">
    <source>
        <dbReference type="SAM" id="MobiDB-lite"/>
    </source>
</evidence>
<keyword evidence="5" id="KW-1133">Transmembrane helix</keyword>
<dbReference type="InterPro" id="IPR011063">
    <property type="entry name" value="TilS/TtcA_N"/>
</dbReference>
<evidence type="ECO:0000313" key="11">
    <source>
        <dbReference type="EMBL" id="DBA00886.1"/>
    </source>
</evidence>
<keyword evidence="7" id="KW-0472">Membrane</keyword>
<keyword evidence="12" id="KW-1185">Reference proteome</keyword>
<dbReference type="Gene3D" id="3.40.50.620">
    <property type="entry name" value="HUPs"/>
    <property type="match status" value="2"/>
</dbReference>
<keyword evidence="2" id="KW-0349">Heme</keyword>
<dbReference type="InterPro" id="IPR014729">
    <property type="entry name" value="Rossmann-like_a/b/a_fold"/>
</dbReference>
<dbReference type="InterPro" id="IPR015424">
    <property type="entry name" value="PyrdxlP-dep_Trfase"/>
</dbReference>
<evidence type="ECO:0000256" key="2">
    <source>
        <dbReference type="ARBA" id="ARBA00022617"/>
    </source>
</evidence>
<comment type="caution">
    <text evidence="11">The sequence shown here is derived from an EMBL/GenBank/DDBJ whole genome shotgun (WGS) entry which is preliminary data.</text>
</comment>
<dbReference type="InterPro" id="IPR015422">
    <property type="entry name" value="PyrdxlP-dep_Trfase_small"/>
</dbReference>
<dbReference type="EMBL" id="DAKRPA010000057">
    <property type="protein sequence ID" value="DBA00886.1"/>
    <property type="molecule type" value="Genomic_DNA"/>
</dbReference>
<feature type="domain" description="Aminotransferase class V" evidence="9">
    <location>
        <begin position="1117"/>
        <end position="1534"/>
    </location>
</feature>
<keyword evidence="6" id="KW-0408">Iron</keyword>
<dbReference type="InterPro" id="IPR034804">
    <property type="entry name" value="SQR/QFR_C/D"/>
</dbReference>
<feature type="domain" description="tRNA(Ile)-lysidine/2-thiocytidine synthase N-terminal" evidence="10">
    <location>
        <begin position="770"/>
        <end position="939"/>
    </location>
</feature>
<feature type="domain" description="tRNA(Ile)-lysidine/2-thiocytidine synthase N-terminal" evidence="10">
    <location>
        <begin position="1845"/>
        <end position="2014"/>
    </location>
</feature>
<dbReference type="NCBIfam" id="TIGR02970">
    <property type="entry name" value="succ_dehyd_cytB"/>
    <property type="match status" value="1"/>
</dbReference>
<dbReference type="InterPro" id="IPR000192">
    <property type="entry name" value="Aminotrans_V_dom"/>
</dbReference>
<organism evidence="11 12">
    <name type="scientific">Lagenidium giganteum</name>
    <dbReference type="NCBI Taxonomy" id="4803"/>
    <lineage>
        <taxon>Eukaryota</taxon>
        <taxon>Sar</taxon>
        <taxon>Stramenopiles</taxon>
        <taxon>Oomycota</taxon>
        <taxon>Peronosporomycetes</taxon>
        <taxon>Pythiales</taxon>
        <taxon>Pythiaceae</taxon>
    </lineage>
</organism>
<evidence type="ECO:0000256" key="4">
    <source>
        <dbReference type="ARBA" id="ARBA00022723"/>
    </source>
</evidence>
<keyword evidence="3" id="KW-0812">Transmembrane</keyword>
<dbReference type="InterPro" id="IPR014314">
    <property type="entry name" value="Succ_DH_cytb556"/>
</dbReference>
<dbReference type="PANTHER" id="PTHR43686">
    <property type="entry name" value="SULFURTRANSFERASE-RELATED"/>
    <property type="match status" value="1"/>
</dbReference>
<feature type="compositionally biased region" description="Basic and acidic residues" evidence="8">
    <location>
        <begin position="1766"/>
        <end position="1777"/>
    </location>
</feature>
<feature type="region of interest" description="Disordered" evidence="8">
    <location>
        <begin position="1698"/>
        <end position="1727"/>
    </location>
</feature>
<evidence type="ECO:0000313" key="12">
    <source>
        <dbReference type="Proteomes" id="UP001146120"/>
    </source>
</evidence>
<reference evidence="11" key="2">
    <citation type="journal article" date="2023" name="Microbiol Resour">
        <title>Decontamination and Annotation of the Draft Genome Sequence of the Oomycete Lagenidium giganteum ARSEF 373.</title>
        <authorList>
            <person name="Morgan W.R."/>
            <person name="Tartar A."/>
        </authorList>
    </citation>
    <scope>NUCLEOTIDE SEQUENCE</scope>
    <source>
        <strain evidence="11">ARSEF 373</strain>
    </source>
</reference>
<evidence type="ECO:0000256" key="1">
    <source>
        <dbReference type="ARBA" id="ARBA00004370"/>
    </source>
</evidence>
<dbReference type="CDD" id="cd24138">
    <property type="entry name" value="TtcA-like"/>
    <property type="match status" value="2"/>
</dbReference>
<evidence type="ECO:0008006" key="13">
    <source>
        <dbReference type="Google" id="ProtNLM"/>
    </source>
</evidence>
<dbReference type="Gene3D" id="3.40.640.10">
    <property type="entry name" value="Type I PLP-dependent aspartate aminotransferase-like (Major domain)"/>
    <property type="match status" value="2"/>
</dbReference>
<dbReference type="CDD" id="cd03499">
    <property type="entry name" value="SQR_TypeC_SdhC"/>
    <property type="match status" value="1"/>
</dbReference>
<gene>
    <name evidence="11" type="ORF">N0F65_008529</name>
</gene>
<evidence type="ECO:0000256" key="7">
    <source>
        <dbReference type="ARBA" id="ARBA00023136"/>
    </source>
</evidence>
<keyword evidence="4" id="KW-0479">Metal-binding</keyword>
<dbReference type="Gene3D" id="3.90.1150.10">
    <property type="entry name" value="Aspartate Aminotransferase, domain 1"/>
    <property type="match status" value="2"/>
</dbReference>
<dbReference type="Pfam" id="PF00266">
    <property type="entry name" value="Aminotran_5"/>
    <property type="match status" value="2"/>
</dbReference>
<accession>A0AAV2Z3M9</accession>
<name>A0AAV2Z3M9_9STRA</name>
<dbReference type="SUPFAM" id="SSF52402">
    <property type="entry name" value="Adenine nucleotide alpha hydrolases-like"/>
    <property type="match status" value="2"/>
</dbReference>
<feature type="domain" description="Aminotransferase class V" evidence="9">
    <location>
        <begin position="23"/>
        <end position="440"/>
    </location>
</feature>
<feature type="region of interest" description="Disordered" evidence="8">
    <location>
        <begin position="1766"/>
        <end position="1785"/>
    </location>
</feature>
<proteinExistence type="predicted"/>
<evidence type="ECO:0000256" key="6">
    <source>
        <dbReference type="ARBA" id="ARBA00023004"/>
    </source>
</evidence>
<dbReference type="Gene3D" id="1.20.1300.10">
    <property type="entry name" value="Fumarate reductase/succinate dehydrogenase, transmembrane subunit"/>
    <property type="match status" value="1"/>
</dbReference>
<feature type="region of interest" description="Disordered" evidence="8">
    <location>
        <begin position="614"/>
        <end position="707"/>
    </location>
</feature>
<dbReference type="Proteomes" id="UP001146120">
    <property type="component" value="Unassembled WGS sequence"/>
</dbReference>
<dbReference type="SUPFAM" id="SSF53383">
    <property type="entry name" value="PLP-dependent transferases"/>
    <property type="match status" value="2"/>
</dbReference>